<dbReference type="InterPro" id="IPR018647">
    <property type="entry name" value="SLFN_3-like_DNA/RNA_helicase"/>
</dbReference>
<gene>
    <name evidence="2" type="ORF">MUY34_16810</name>
</gene>
<sequence>MSLSFDLSVEVSEKYDFNKKSLEKINENLWVKNQWPLVYFIQNEGKRVAYVGESTNFSNRIKNHLANPKKSNAFNKISIIGSDKFNKSATLDIESKLIQYISSEGTYELQNGNHGLINHNYYQQDLYKNLFLDIWGKLIENKIVSKSLEEIENSELFKYSPYKSLNEDQYNSVIEIIEALTEKKSSKIFIKGSAGTGKTILATYLIKLLGSDVSDTNMDDFSDNEIQEINLIRAYKIKYPKAEIGFVVAMSSLRKTLQNVFRKIPELKSSMIISPSDTFKKEYDLLIVDEAHRLRQYKNIGWMGVFKKNNRKLGLDDTGTELDWIIANSKNQIFFYDSAQSVKPSDIPSSHFDKLLNEPNTIEIELKSQMRSNGGNDYITFVDDLLNIKRENKSFYSPDNYEVFVFDSMKDMYEQLSIKEEKYGLCRLIAGYSWPWLSDPKKKPKPDLNAIDIVIDGVELQWNKTDKDWINSEDSFNQVGCIHTTQGYDLNYTGVIFGEEISFNKVTQQIEIDKSKYFDKNGKRGLEDIEELKEYIINIYKTIMFRGIKGVYIYACDKNLREYFKEHISTYKSESRLRILPFTDVKPYVNAVPIFNIYAAAGDFSDLQIQSEYENYEWVELPINISAREDYFVCQIIGESMNKKIENGSWCLFKKYSGGTREGKIVLAQHYKIQDSDFGAGYTIKEYHSEKNISENSWSHISIVLKPLSFDSSFYPIELKDEELTDLKIIGEFITELNL</sequence>
<organism evidence="2 3">
    <name type="scientific">Psychroserpens algicola</name>
    <dbReference type="NCBI Taxonomy" id="1719034"/>
    <lineage>
        <taxon>Bacteria</taxon>
        <taxon>Pseudomonadati</taxon>
        <taxon>Bacteroidota</taxon>
        <taxon>Flavobacteriia</taxon>
        <taxon>Flavobacteriales</taxon>
        <taxon>Flavobacteriaceae</taxon>
        <taxon>Psychroserpens</taxon>
    </lineage>
</organism>
<dbReference type="EMBL" id="JALPQF010000032">
    <property type="protein sequence ID" value="MCK8482288.1"/>
    <property type="molecule type" value="Genomic_DNA"/>
</dbReference>
<accession>A0ABT0HD50</accession>
<dbReference type="Gene3D" id="3.40.50.300">
    <property type="entry name" value="P-loop containing nucleotide triphosphate hydrolases"/>
    <property type="match status" value="1"/>
</dbReference>
<protein>
    <submittedName>
        <fullName evidence="2">DUF2075 domain-containing protein</fullName>
    </submittedName>
</protein>
<dbReference type="CDD" id="cd10439">
    <property type="entry name" value="GIY-YIG_COG3410"/>
    <property type="match status" value="1"/>
</dbReference>
<dbReference type="SUPFAM" id="SSF82771">
    <property type="entry name" value="GIY-YIG endonuclease"/>
    <property type="match status" value="1"/>
</dbReference>
<dbReference type="Pfam" id="PF09848">
    <property type="entry name" value="SLFN-g3_helicase"/>
    <property type="match status" value="1"/>
</dbReference>
<dbReference type="Pfam" id="PF01541">
    <property type="entry name" value="GIY-YIG"/>
    <property type="match status" value="1"/>
</dbReference>
<dbReference type="Proteomes" id="UP001203687">
    <property type="component" value="Unassembled WGS sequence"/>
</dbReference>
<dbReference type="SUPFAM" id="SSF52540">
    <property type="entry name" value="P-loop containing nucleoside triphosphate hydrolases"/>
    <property type="match status" value="1"/>
</dbReference>
<dbReference type="RefSeq" id="WP_248414007.1">
    <property type="nucleotide sequence ID" value="NZ_JALPQF010000032.1"/>
</dbReference>
<dbReference type="SUPFAM" id="SSF51306">
    <property type="entry name" value="LexA/Signal peptidase"/>
    <property type="match status" value="1"/>
</dbReference>
<name>A0ABT0HD50_9FLAO</name>
<dbReference type="InterPro" id="IPR027417">
    <property type="entry name" value="P-loop_NTPase"/>
</dbReference>
<reference evidence="2" key="1">
    <citation type="submission" date="2022-04" db="EMBL/GenBank/DDBJ databases">
        <authorList>
            <person name="Ren T."/>
        </authorList>
    </citation>
    <scope>NUCLEOTIDE SEQUENCE</scope>
    <source>
        <strain evidence="2">F63249</strain>
    </source>
</reference>
<feature type="domain" description="GIY-YIG" evidence="1">
    <location>
        <begin position="34"/>
        <end position="109"/>
    </location>
</feature>
<comment type="caution">
    <text evidence="2">The sequence shown here is derived from an EMBL/GenBank/DDBJ whole genome shotgun (WGS) entry which is preliminary data.</text>
</comment>
<evidence type="ECO:0000313" key="2">
    <source>
        <dbReference type="EMBL" id="MCK8482288.1"/>
    </source>
</evidence>
<dbReference type="Gene3D" id="2.10.109.10">
    <property type="entry name" value="Umud Fragment, subunit A"/>
    <property type="match status" value="1"/>
</dbReference>
<evidence type="ECO:0000259" key="1">
    <source>
        <dbReference type="PROSITE" id="PS50164"/>
    </source>
</evidence>
<dbReference type="InterPro" id="IPR035901">
    <property type="entry name" value="GIY-YIG_endonuc_sf"/>
</dbReference>
<evidence type="ECO:0000313" key="3">
    <source>
        <dbReference type="Proteomes" id="UP001203687"/>
    </source>
</evidence>
<proteinExistence type="predicted"/>
<dbReference type="InterPro" id="IPR036286">
    <property type="entry name" value="LexA/Signal_pep-like_sf"/>
</dbReference>
<dbReference type="PROSITE" id="PS50164">
    <property type="entry name" value="GIY_YIG"/>
    <property type="match status" value="1"/>
</dbReference>
<dbReference type="InterPro" id="IPR000305">
    <property type="entry name" value="GIY-YIG_endonuc"/>
</dbReference>
<keyword evidence="3" id="KW-1185">Reference proteome</keyword>